<keyword evidence="6 7" id="KW-0413">Isomerase</keyword>
<feature type="active site" description="Proton acceptor; specific for L-alanine" evidence="7">
    <location>
        <position position="237"/>
    </location>
</feature>
<dbReference type="HAMAP" id="MF_01201">
    <property type="entry name" value="Ala_racemase"/>
    <property type="match status" value="1"/>
</dbReference>
<comment type="catalytic activity">
    <reaction evidence="1 7">
        <text>L-alanine = D-alanine</text>
        <dbReference type="Rhea" id="RHEA:20249"/>
        <dbReference type="ChEBI" id="CHEBI:57416"/>
        <dbReference type="ChEBI" id="CHEBI:57972"/>
        <dbReference type="EC" id="5.1.1.1"/>
    </reaction>
</comment>
<evidence type="ECO:0000256" key="7">
    <source>
        <dbReference type="HAMAP-Rule" id="MF_01201"/>
    </source>
</evidence>
<dbReference type="CDD" id="cd00430">
    <property type="entry name" value="PLPDE_III_AR"/>
    <property type="match status" value="1"/>
</dbReference>
<dbReference type="Gene3D" id="2.40.37.10">
    <property type="entry name" value="Lyase, Ornithine Decarboxylase, Chain A, domain 1"/>
    <property type="match status" value="1"/>
</dbReference>
<organism evidence="9 10">
    <name type="scientific">Rhizosaccharibacter radicis</name>
    <dbReference type="NCBI Taxonomy" id="2782605"/>
    <lineage>
        <taxon>Bacteria</taxon>
        <taxon>Pseudomonadati</taxon>
        <taxon>Pseudomonadota</taxon>
        <taxon>Alphaproteobacteria</taxon>
        <taxon>Acetobacterales</taxon>
        <taxon>Acetobacteraceae</taxon>
        <taxon>Rhizosaccharibacter</taxon>
    </lineage>
</organism>
<dbReference type="Proteomes" id="UP001524547">
    <property type="component" value="Unassembled WGS sequence"/>
</dbReference>
<evidence type="ECO:0000313" key="9">
    <source>
        <dbReference type="EMBL" id="MCQ8242018.1"/>
    </source>
</evidence>
<accession>A0ABT1W084</accession>
<dbReference type="NCBIfam" id="TIGR00492">
    <property type="entry name" value="alr"/>
    <property type="match status" value="1"/>
</dbReference>
<evidence type="ECO:0000259" key="8">
    <source>
        <dbReference type="SMART" id="SM01005"/>
    </source>
</evidence>
<feature type="binding site" evidence="7">
    <location>
        <position position="287"/>
    </location>
    <ligand>
        <name>substrate</name>
    </ligand>
</feature>
<evidence type="ECO:0000256" key="6">
    <source>
        <dbReference type="ARBA" id="ARBA00023235"/>
    </source>
</evidence>
<dbReference type="InterPro" id="IPR029066">
    <property type="entry name" value="PLP-binding_barrel"/>
</dbReference>
<dbReference type="GO" id="GO:0008784">
    <property type="term" value="F:alanine racemase activity"/>
    <property type="evidence" value="ECO:0007669"/>
    <property type="project" value="UniProtKB-EC"/>
</dbReference>
<reference evidence="9 10" key="1">
    <citation type="submission" date="2022-06" db="EMBL/GenBank/DDBJ databases">
        <title>Rhizosaccharibacter gen. nov. sp. nov. KSS12, endophytic bacteria isolated from sugarcane.</title>
        <authorList>
            <person name="Pitiwittayakul N."/>
        </authorList>
    </citation>
    <scope>NUCLEOTIDE SEQUENCE [LARGE SCALE GENOMIC DNA]</scope>
    <source>
        <strain evidence="9 10">KSS12</strain>
    </source>
</reference>
<feature type="modified residue" description="N6-(pyridoxal phosphate)lysine" evidence="7">
    <location>
        <position position="16"/>
    </location>
</feature>
<evidence type="ECO:0000256" key="2">
    <source>
        <dbReference type="ARBA" id="ARBA00001933"/>
    </source>
</evidence>
<dbReference type="PRINTS" id="PR00992">
    <property type="entry name" value="ALARACEMASE"/>
</dbReference>
<dbReference type="Pfam" id="PF01168">
    <property type="entry name" value="Ala_racemase_N"/>
    <property type="match status" value="1"/>
</dbReference>
<dbReference type="EC" id="5.1.1.1" evidence="4 7"/>
<dbReference type="Gene3D" id="3.20.20.10">
    <property type="entry name" value="Alanine racemase"/>
    <property type="match status" value="1"/>
</dbReference>
<evidence type="ECO:0000256" key="1">
    <source>
        <dbReference type="ARBA" id="ARBA00000316"/>
    </source>
</evidence>
<feature type="active site" description="Proton acceptor; specific for D-alanine" evidence="7">
    <location>
        <position position="16"/>
    </location>
</feature>
<evidence type="ECO:0000256" key="4">
    <source>
        <dbReference type="ARBA" id="ARBA00013089"/>
    </source>
</evidence>
<feature type="domain" description="Alanine racemase C-terminal" evidence="8">
    <location>
        <begin position="216"/>
        <end position="344"/>
    </location>
</feature>
<dbReference type="InterPro" id="IPR020622">
    <property type="entry name" value="Ala_racemase_pyridoxalP-BS"/>
</dbReference>
<keyword evidence="10" id="KW-1185">Reference proteome</keyword>
<feature type="binding site" evidence="7">
    <location>
        <position position="115"/>
    </location>
    <ligand>
        <name>substrate</name>
    </ligand>
</feature>
<sequence>MLAARVAPAACAAVVKADGYGLGAARVAAALSAAGCRCFFVAHLAEAVALRDVLGPEPVVQVLNGLPPGTEPVFVHRGLWPVLNSLDQVERWHHHARAAGRPLPASLQLDTGMSRFGLPSPDLDRLAAHPAMLEGIDLRLVMSHLGCADDPADERNEQQRLLFERLRATLPAVPASLAASSGIFLGRRFHLDLVRPGAALYGVPPQNGSPNPMRPVVRLEGRVVQLRAVPAGAWVGYGARFEAVAPMRIATVAVGYADGFLRAGGGRGIATLPEGGPALPIIGRISMDSLGVDVSALPPERLREGDTLDLIGPHRPLADAAAAAGTIGYEMLTSLGQRYHRRYEGG</sequence>
<name>A0ABT1W084_9PROT</name>
<comment type="similarity">
    <text evidence="3 7">Belongs to the alanine racemase family.</text>
</comment>
<comment type="cofactor">
    <cofactor evidence="2 7">
        <name>pyridoxal 5'-phosphate</name>
        <dbReference type="ChEBI" id="CHEBI:597326"/>
    </cofactor>
</comment>
<dbReference type="InterPro" id="IPR009006">
    <property type="entry name" value="Ala_racemase/Decarboxylase_C"/>
</dbReference>
<dbReference type="PANTHER" id="PTHR30511:SF0">
    <property type="entry name" value="ALANINE RACEMASE, CATABOLIC-RELATED"/>
    <property type="match status" value="1"/>
</dbReference>
<dbReference type="PROSITE" id="PS00395">
    <property type="entry name" value="ALANINE_RACEMASE"/>
    <property type="match status" value="1"/>
</dbReference>
<keyword evidence="5 7" id="KW-0663">Pyridoxal phosphate</keyword>
<evidence type="ECO:0000313" key="10">
    <source>
        <dbReference type="Proteomes" id="UP001524547"/>
    </source>
</evidence>
<comment type="pathway">
    <text evidence="7">Amino-acid biosynthesis; D-alanine biosynthesis; D-alanine from L-alanine: step 1/1.</text>
</comment>
<comment type="function">
    <text evidence="7">Catalyzes the interconversion of L-alanine and D-alanine. May also act on other amino acids.</text>
</comment>
<dbReference type="InterPro" id="IPR011079">
    <property type="entry name" value="Ala_racemase_C"/>
</dbReference>
<evidence type="ECO:0000256" key="5">
    <source>
        <dbReference type="ARBA" id="ARBA00022898"/>
    </source>
</evidence>
<proteinExistence type="inferred from homology"/>
<gene>
    <name evidence="9" type="primary">alr</name>
    <name evidence="9" type="ORF">NFI88_14350</name>
</gene>
<dbReference type="InterPro" id="IPR000821">
    <property type="entry name" value="Ala_racemase"/>
</dbReference>
<dbReference type="SMART" id="SM01005">
    <property type="entry name" value="Ala_racemase_C"/>
    <property type="match status" value="1"/>
</dbReference>
<protein>
    <recommendedName>
        <fullName evidence="4 7">Alanine racemase</fullName>
        <ecNumber evidence="4 7">5.1.1.1</ecNumber>
    </recommendedName>
</protein>
<dbReference type="EMBL" id="JAMZEJ010000009">
    <property type="protein sequence ID" value="MCQ8242018.1"/>
    <property type="molecule type" value="Genomic_DNA"/>
</dbReference>
<dbReference type="SUPFAM" id="SSF50621">
    <property type="entry name" value="Alanine racemase C-terminal domain-like"/>
    <property type="match status" value="1"/>
</dbReference>
<dbReference type="InterPro" id="IPR001608">
    <property type="entry name" value="Ala_racemase_N"/>
</dbReference>
<dbReference type="SUPFAM" id="SSF51419">
    <property type="entry name" value="PLP-binding barrel"/>
    <property type="match status" value="1"/>
</dbReference>
<dbReference type="Pfam" id="PF00842">
    <property type="entry name" value="Ala_racemase_C"/>
    <property type="match status" value="1"/>
</dbReference>
<dbReference type="PANTHER" id="PTHR30511">
    <property type="entry name" value="ALANINE RACEMASE"/>
    <property type="match status" value="1"/>
</dbReference>
<comment type="caution">
    <text evidence="9">The sequence shown here is derived from an EMBL/GenBank/DDBJ whole genome shotgun (WGS) entry which is preliminary data.</text>
</comment>
<evidence type="ECO:0000256" key="3">
    <source>
        <dbReference type="ARBA" id="ARBA00007880"/>
    </source>
</evidence>